<evidence type="ECO:0000313" key="2">
    <source>
        <dbReference type="Proteomes" id="UP000016487"/>
    </source>
</evidence>
<dbReference type="EMBL" id="AHBZ03000027">
    <property type="protein sequence ID" value="KAF7764411.1"/>
    <property type="molecule type" value="Genomic_DNA"/>
</dbReference>
<comment type="caution">
    <text evidence="1">The sequence shown here is derived from an EMBL/GenBank/DDBJ whole genome shotgun (WGS) entry which is preliminary data.</text>
</comment>
<name>A0AAD4AED5_9GAMM</name>
<sequence length="40" mass="4840">MVFCFFNVSDDVEFKPFEIKLEEVSIWQQILFSSRLLLQL</sequence>
<dbReference type="AlphaFoldDB" id="A0AAD4AED5"/>
<reference evidence="1" key="2">
    <citation type="submission" date="2015-03" db="EMBL/GenBank/DDBJ databases">
        <title>Genome sequence of Pseudoalteromonas citrea.</title>
        <authorList>
            <person name="Xie B.-B."/>
            <person name="Rong J.-C."/>
            <person name="Qin Q.-L."/>
            <person name="Zhang Y.-Z."/>
        </authorList>
    </citation>
    <scope>NUCLEOTIDE SEQUENCE</scope>
    <source>
        <strain evidence="1">DSM 8771</strain>
    </source>
</reference>
<protein>
    <submittedName>
        <fullName evidence="1">Uncharacterized protein</fullName>
    </submittedName>
</protein>
<dbReference type="Proteomes" id="UP000016487">
    <property type="component" value="Unassembled WGS sequence"/>
</dbReference>
<gene>
    <name evidence="1" type="ORF">PCIT_b0406</name>
</gene>
<organism evidence="1 2">
    <name type="scientific">Pseudoalteromonas citrea</name>
    <dbReference type="NCBI Taxonomy" id="43655"/>
    <lineage>
        <taxon>Bacteria</taxon>
        <taxon>Pseudomonadati</taxon>
        <taxon>Pseudomonadota</taxon>
        <taxon>Gammaproteobacteria</taxon>
        <taxon>Alteromonadales</taxon>
        <taxon>Pseudoalteromonadaceae</taxon>
        <taxon>Pseudoalteromonas</taxon>
    </lineage>
</organism>
<evidence type="ECO:0000313" key="1">
    <source>
        <dbReference type="EMBL" id="KAF7764411.1"/>
    </source>
</evidence>
<reference evidence="1" key="1">
    <citation type="journal article" date="2012" name="J. Bacteriol.">
        <title>Genome sequences of type strains of seven species of the marine bacterium Pseudoalteromonas.</title>
        <authorList>
            <person name="Xie B.B."/>
            <person name="Shu Y.L."/>
            <person name="Qin Q.L."/>
            <person name="Rong J.C."/>
            <person name="Zhang X.Y."/>
            <person name="Chen X.L."/>
            <person name="Shi M."/>
            <person name="He H.L."/>
            <person name="Zhou B.C."/>
            <person name="Zhang Y.Z."/>
        </authorList>
    </citation>
    <scope>NUCLEOTIDE SEQUENCE</scope>
    <source>
        <strain evidence="1">DSM 8771</strain>
    </source>
</reference>
<proteinExistence type="predicted"/>
<accession>A0AAD4AED5</accession>